<protein>
    <submittedName>
        <fullName evidence="4">Lysophospholipid acyltransferase family protein</fullName>
    </submittedName>
</protein>
<dbReference type="PANTHER" id="PTHR10434:SF11">
    <property type="entry name" value="1-ACYL-SN-GLYCEROL-3-PHOSPHATE ACYLTRANSFERASE"/>
    <property type="match status" value="1"/>
</dbReference>
<dbReference type="InterPro" id="IPR002123">
    <property type="entry name" value="Plipid/glycerol_acylTrfase"/>
</dbReference>
<accession>A0ABV5KMC1</accession>
<keyword evidence="1" id="KW-0808">Transferase</keyword>
<dbReference type="CDD" id="cd07989">
    <property type="entry name" value="LPLAT_AGPAT-like"/>
    <property type="match status" value="1"/>
</dbReference>
<name>A0ABV5KMC1_9BACL</name>
<dbReference type="Proteomes" id="UP001589747">
    <property type="component" value="Unassembled WGS sequence"/>
</dbReference>
<dbReference type="SMART" id="SM00563">
    <property type="entry name" value="PlsC"/>
    <property type="match status" value="1"/>
</dbReference>
<keyword evidence="2 4" id="KW-0012">Acyltransferase</keyword>
<sequence length="193" mass="21071">MLYVVARGLLRMFYAVVFRFKAVGLENIPAEGPVVLCSNHISNFDPPTVGIKVPRKVHYMAKAELFNIPLFGPLIRGLGAFPVKRGGVSKDAIRSAIALLENGGVMGIFPEGSRKSPAGMGKKGAAMIAMRSKATVIPVAVIGSYKPFRRMVIRYGKPIDLSAFIQDSSSDVLERVTDEIMANIREMVREGYK</sequence>
<gene>
    <name evidence="4" type="ORF">ACFFSY_04875</name>
</gene>
<feature type="domain" description="Phospholipid/glycerol acyltransferase" evidence="3">
    <location>
        <begin position="34"/>
        <end position="144"/>
    </location>
</feature>
<evidence type="ECO:0000313" key="4">
    <source>
        <dbReference type="EMBL" id="MFB9325252.1"/>
    </source>
</evidence>
<keyword evidence="5" id="KW-1185">Reference proteome</keyword>
<evidence type="ECO:0000259" key="3">
    <source>
        <dbReference type="SMART" id="SM00563"/>
    </source>
</evidence>
<dbReference type="Pfam" id="PF01553">
    <property type="entry name" value="Acyltransferase"/>
    <property type="match status" value="1"/>
</dbReference>
<dbReference type="PANTHER" id="PTHR10434">
    <property type="entry name" value="1-ACYL-SN-GLYCEROL-3-PHOSPHATE ACYLTRANSFERASE"/>
    <property type="match status" value="1"/>
</dbReference>
<organism evidence="4 5">
    <name type="scientific">Paenibacillus aurantiacus</name>
    <dbReference type="NCBI Taxonomy" id="1936118"/>
    <lineage>
        <taxon>Bacteria</taxon>
        <taxon>Bacillati</taxon>
        <taxon>Bacillota</taxon>
        <taxon>Bacilli</taxon>
        <taxon>Bacillales</taxon>
        <taxon>Paenibacillaceae</taxon>
        <taxon>Paenibacillus</taxon>
    </lineage>
</organism>
<dbReference type="EMBL" id="JBHMDO010000010">
    <property type="protein sequence ID" value="MFB9325252.1"/>
    <property type="molecule type" value="Genomic_DNA"/>
</dbReference>
<evidence type="ECO:0000313" key="5">
    <source>
        <dbReference type="Proteomes" id="UP001589747"/>
    </source>
</evidence>
<evidence type="ECO:0000256" key="1">
    <source>
        <dbReference type="ARBA" id="ARBA00022679"/>
    </source>
</evidence>
<dbReference type="RefSeq" id="WP_377490727.1">
    <property type="nucleotide sequence ID" value="NZ_JBHMDO010000010.1"/>
</dbReference>
<evidence type="ECO:0000256" key="2">
    <source>
        <dbReference type="ARBA" id="ARBA00023315"/>
    </source>
</evidence>
<comment type="caution">
    <text evidence="4">The sequence shown here is derived from an EMBL/GenBank/DDBJ whole genome shotgun (WGS) entry which is preliminary data.</text>
</comment>
<dbReference type="SUPFAM" id="SSF69593">
    <property type="entry name" value="Glycerol-3-phosphate (1)-acyltransferase"/>
    <property type="match status" value="1"/>
</dbReference>
<reference evidence="4 5" key="1">
    <citation type="submission" date="2024-09" db="EMBL/GenBank/DDBJ databases">
        <authorList>
            <person name="Sun Q."/>
            <person name="Mori K."/>
        </authorList>
    </citation>
    <scope>NUCLEOTIDE SEQUENCE [LARGE SCALE GENOMIC DNA]</scope>
    <source>
        <strain evidence="4 5">TISTR 2452</strain>
    </source>
</reference>
<proteinExistence type="predicted"/>
<dbReference type="GO" id="GO:0016746">
    <property type="term" value="F:acyltransferase activity"/>
    <property type="evidence" value="ECO:0007669"/>
    <property type="project" value="UniProtKB-KW"/>
</dbReference>